<name>A0A6I6DER2_9FIRM</name>
<dbReference type="GO" id="GO:0009425">
    <property type="term" value="C:bacterial-type flagellum basal body"/>
    <property type="evidence" value="ECO:0007669"/>
    <property type="project" value="UniProtKB-SubCell"/>
</dbReference>
<dbReference type="KEGG" id="salq:SYNTR_0579"/>
<dbReference type="InterPro" id="IPR037925">
    <property type="entry name" value="FlgE/F/G-like"/>
</dbReference>
<keyword evidence="10" id="KW-0282">Flagellum</keyword>
<accession>A0A6I6DER2</accession>
<organism evidence="10 11">
    <name type="scientific">Candidatus Syntrophocurvum alkaliphilum</name>
    <dbReference type="NCBI Taxonomy" id="2293317"/>
    <lineage>
        <taxon>Bacteria</taxon>
        <taxon>Bacillati</taxon>
        <taxon>Bacillota</taxon>
        <taxon>Clostridia</taxon>
        <taxon>Eubacteriales</taxon>
        <taxon>Syntrophomonadaceae</taxon>
        <taxon>Candidatus Syntrophocurvum</taxon>
    </lineage>
</organism>
<evidence type="ECO:0000256" key="3">
    <source>
        <dbReference type="ARBA" id="ARBA00019015"/>
    </source>
</evidence>
<dbReference type="PANTHER" id="PTHR30435">
    <property type="entry name" value="FLAGELLAR PROTEIN"/>
    <property type="match status" value="1"/>
</dbReference>
<dbReference type="InterPro" id="IPR010930">
    <property type="entry name" value="Flg_bb/hook_C_dom"/>
</dbReference>
<evidence type="ECO:0000259" key="9">
    <source>
        <dbReference type="Pfam" id="PF22692"/>
    </source>
</evidence>
<dbReference type="Pfam" id="PF06429">
    <property type="entry name" value="Flg_bbr_C"/>
    <property type="match status" value="1"/>
</dbReference>
<sequence>MMRSMYAGVSGLQNHQTKMDVIGNNIANVNTNGFKKSRVLFQDTLYQTMRGGSSPTDARGGTNPMGVGLGMQVASIDQIHTPAPAQSTGKTTDMAVDGNGYFIVEDGNERYYTRAGGFDFDRNGNLVTTADGFKVQGWNADENWNIDTVAPPEDIDIQDLRSVEPRATTEMTFTGNLDSTLRAINEGEDENFVFQPDQEGSVIFNNENSVVTSKEMYNSLGDEEIVYFRFYKFDGGDDGITWGCQVSLDPDFGDIDDVDELNPSNESDTITELPFDQDTGKLPVGTSATLKIQDDNEIDFGNDDDVREIEIDFSDLTQYNSSSTAWAEHQDGYTSGDLTSFDVGADGSVLGVYDNGEIRNLARVALANFQNPTGLQQEGNNLYQVTNNSGDANIGAPADQGMGSIMPGSLEMSNVDLSEEFTDMIVTQRGFQANSRLITTSDEMLQELTNLKR</sequence>
<comment type="subcellular location">
    <subcellularLocation>
        <location evidence="1 5">Bacterial flagellum basal body</location>
    </subcellularLocation>
</comment>
<evidence type="ECO:0000313" key="11">
    <source>
        <dbReference type="Proteomes" id="UP000426444"/>
    </source>
</evidence>
<evidence type="ECO:0000313" key="10">
    <source>
        <dbReference type="EMBL" id="QGT99172.1"/>
    </source>
</evidence>
<dbReference type="InterPro" id="IPR020013">
    <property type="entry name" value="Flagellar_FlgE/F/G"/>
</dbReference>
<dbReference type="SUPFAM" id="SSF117143">
    <property type="entry name" value="Flagellar hook protein flgE"/>
    <property type="match status" value="1"/>
</dbReference>
<dbReference type="Gene3D" id="2.60.98.20">
    <property type="entry name" value="Flagellar hook protein FlgE"/>
    <property type="match status" value="1"/>
</dbReference>
<dbReference type="Pfam" id="PF22692">
    <property type="entry name" value="LlgE_F_G_D1"/>
    <property type="match status" value="1"/>
</dbReference>
<evidence type="ECO:0000256" key="4">
    <source>
        <dbReference type="ARBA" id="ARBA00023143"/>
    </source>
</evidence>
<dbReference type="Proteomes" id="UP000426444">
    <property type="component" value="Chromosome"/>
</dbReference>
<dbReference type="RefSeq" id="WP_156203094.1">
    <property type="nucleotide sequence ID" value="NZ_CP046457.1"/>
</dbReference>
<dbReference type="PROSITE" id="PS00588">
    <property type="entry name" value="FLAGELLA_BB_ROD"/>
    <property type="match status" value="1"/>
</dbReference>
<dbReference type="OrthoDB" id="9804559at2"/>
<proteinExistence type="inferred from homology"/>
<protein>
    <recommendedName>
        <fullName evidence="3 5">Flagellar hook protein FlgE</fullName>
    </recommendedName>
</protein>
<dbReference type="InterPro" id="IPR019776">
    <property type="entry name" value="Flagellar_basal_body_rod_CS"/>
</dbReference>
<reference evidence="11" key="1">
    <citation type="journal article" date="2019" name="Microbiology">
        <title>Complete Genome Sequence of an Uncultured Bacterium of the Candidate Phylum Bipolaricaulota.</title>
        <authorList>
            <person name="Kadnikov V.V."/>
            <person name="Mardanov A.V."/>
            <person name="Beletsky A.V."/>
            <person name="Frank Y.A."/>
            <person name="Karnachuk O.V."/>
            <person name="Ravin N.V."/>
        </authorList>
    </citation>
    <scope>NUCLEOTIDE SEQUENCE [LARGE SCALE GENOMIC DNA]</scope>
</reference>
<dbReference type="Pfam" id="PF07559">
    <property type="entry name" value="FlgE_D2"/>
    <property type="match status" value="1"/>
</dbReference>
<feature type="domain" description="Flagellar basal-body/hook protein C-terminal" evidence="7">
    <location>
        <begin position="407"/>
        <end position="451"/>
    </location>
</feature>
<evidence type="ECO:0000259" key="6">
    <source>
        <dbReference type="Pfam" id="PF00460"/>
    </source>
</evidence>
<dbReference type="GO" id="GO:0071978">
    <property type="term" value="P:bacterial-type flagellum-dependent swarming motility"/>
    <property type="evidence" value="ECO:0007669"/>
    <property type="project" value="TreeGrafter"/>
</dbReference>
<feature type="domain" description="Flagellar basal body rod protein N-terminal" evidence="6">
    <location>
        <begin position="5"/>
        <end position="35"/>
    </location>
</feature>
<dbReference type="GO" id="GO:0009424">
    <property type="term" value="C:bacterial-type flagellum hook"/>
    <property type="evidence" value="ECO:0007669"/>
    <property type="project" value="TreeGrafter"/>
</dbReference>
<feature type="domain" description="Flagellar hook protein FlgE D2" evidence="8">
    <location>
        <begin position="209"/>
        <end position="333"/>
    </location>
</feature>
<dbReference type="PANTHER" id="PTHR30435:SF1">
    <property type="entry name" value="FLAGELLAR HOOK PROTEIN FLGE"/>
    <property type="match status" value="1"/>
</dbReference>
<dbReference type="GO" id="GO:0005829">
    <property type="term" value="C:cytosol"/>
    <property type="evidence" value="ECO:0007669"/>
    <property type="project" value="TreeGrafter"/>
</dbReference>
<dbReference type="InterPro" id="IPR037058">
    <property type="entry name" value="Falgellar_hook_FlgE_sf"/>
</dbReference>
<keyword evidence="10" id="KW-0969">Cilium</keyword>
<dbReference type="InterPro" id="IPR053967">
    <property type="entry name" value="LlgE_F_G-like_D1"/>
</dbReference>
<keyword evidence="10" id="KW-0966">Cell projection</keyword>
<dbReference type="InterPro" id="IPR011491">
    <property type="entry name" value="FlgE_D2"/>
</dbReference>
<feature type="domain" description="Flagellar hook protein FlgE/F/G-like D1" evidence="9">
    <location>
        <begin position="95"/>
        <end position="154"/>
    </location>
</feature>
<comment type="similarity">
    <text evidence="2 5">Belongs to the flagella basal body rod proteins family.</text>
</comment>
<dbReference type="Pfam" id="PF00460">
    <property type="entry name" value="Flg_bb_rod"/>
    <property type="match status" value="1"/>
</dbReference>
<evidence type="ECO:0000256" key="5">
    <source>
        <dbReference type="RuleBase" id="RU362116"/>
    </source>
</evidence>
<evidence type="ECO:0000259" key="8">
    <source>
        <dbReference type="Pfam" id="PF07559"/>
    </source>
</evidence>
<dbReference type="EMBL" id="CP046457">
    <property type="protein sequence ID" value="QGT99172.1"/>
    <property type="molecule type" value="Genomic_DNA"/>
</dbReference>
<dbReference type="NCBIfam" id="TIGR03506">
    <property type="entry name" value="FlgEFG_subfam"/>
    <property type="match status" value="1"/>
</dbReference>
<evidence type="ECO:0000256" key="1">
    <source>
        <dbReference type="ARBA" id="ARBA00004117"/>
    </source>
</evidence>
<dbReference type="AlphaFoldDB" id="A0A6I6DER2"/>
<comment type="function">
    <text evidence="5">A flexible structure which links the flagellar filament to the drive apparatus in the basal body.</text>
</comment>
<keyword evidence="11" id="KW-1185">Reference proteome</keyword>
<gene>
    <name evidence="10" type="ORF">SYNTR_0579</name>
</gene>
<dbReference type="InterPro" id="IPR001444">
    <property type="entry name" value="Flag_bb_rod_N"/>
</dbReference>
<evidence type="ECO:0000256" key="2">
    <source>
        <dbReference type="ARBA" id="ARBA00009677"/>
    </source>
</evidence>
<keyword evidence="4 5" id="KW-0975">Bacterial flagellum</keyword>
<evidence type="ECO:0000259" key="7">
    <source>
        <dbReference type="Pfam" id="PF06429"/>
    </source>
</evidence>